<keyword evidence="3" id="KW-1185">Reference proteome</keyword>
<gene>
    <name evidence="2" type="ORF">AGR2A_pa80016</name>
</gene>
<dbReference type="Proteomes" id="UP000191933">
    <property type="component" value="Unassembled WGS sequence"/>
</dbReference>
<evidence type="ECO:0000256" key="1">
    <source>
        <dbReference type="SAM" id="MobiDB-lite"/>
    </source>
</evidence>
<proteinExistence type="predicted"/>
<name>A0A9W5B7R4_9HYPH</name>
<reference evidence="2 3" key="1">
    <citation type="submission" date="2016-01" db="EMBL/GenBank/DDBJ databases">
        <authorList>
            <person name="Regsiter A."/>
            <person name="william w."/>
        </authorList>
    </citation>
    <scope>NUCLEOTIDE SEQUENCE [LARGE SCALE GENOMIC DNA]</scope>
    <source>
        <strain evidence="2 3">CFBP 5494</strain>
    </source>
</reference>
<feature type="region of interest" description="Disordered" evidence="1">
    <location>
        <begin position="1"/>
        <end position="21"/>
    </location>
</feature>
<accession>A0A9W5B7R4</accession>
<evidence type="ECO:0000313" key="2">
    <source>
        <dbReference type="EMBL" id="CUX03019.1"/>
    </source>
</evidence>
<organism evidence="2 3">
    <name type="scientific">Agrobacterium genomosp. 2 str. CFBP 5494</name>
    <dbReference type="NCBI Taxonomy" id="1183436"/>
    <lineage>
        <taxon>Bacteria</taxon>
        <taxon>Pseudomonadati</taxon>
        <taxon>Pseudomonadota</taxon>
        <taxon>Alphaproteobacteria</taxon>
        <taxon>Hyphomicrobiales</taxon>
        <taxon>Rhizobiaceae</taxon>
        <taxon>Rhizobium/Agrobacterium group</taxon>
        <taxon>Agrobacterium</taxon>
        <taxon>Agrobacterium tumefaciens complex</taxon>
    </lineage>
</organism>
<comment type="caution">
    <text evidence="2">The sequence shown here is derived from an EMBL/GenBank/DDBJ whole genome shotgun (WGS) entry which is preliminary data.</text>
</comment>
<sequence length="96" mass="10406">MARGTSDLRTASLRQKSSDCPRPRWRATTMFSVTVIVGKTAEIWNDLIIPSLAIADGDFDVTSSPSNTIVPSVGVRNLVRRLKQVVLPAPFGPINA</sequence>
<protein>
    <submittedName>
        <fullName evidence="2">Uncharacterized protein</fullName>
    </submittedName>
</protein>
<dbReference type="AlphaFoldDB" id="A0A9W5B7R4"/>
<evidence type="ECO:0000313" key="3">
    <source>
        <dbReference type="Proteomes" id="UP000191933"/>
    </source>
</evidence>
<dbReference type="EMBL" id="FBVY01000046">
    <property type="protein sequence ID" value="CUX03019.1"/>
    <property type="molecule type" value="Genomic_DNA"/>
</dbReference>